<gene>
    <name evidence="5" type="ORF">C9374_009576</name>
</gene>
<dbReference type="GO" id="GO:0005524">
    <property type="term" value="F:ATP binding"/>
    <property type="evidence" value="ECO:0007669"/>
    <property type="project" value="UniProtKB-KW"/>
</dbReference>
<dbReference type="PROSITE" id="PS50893">
    <property type="entry name" value="ABC_TRANSPORTER_2"/>
    <property type="match status" value="1"/>
</dbReference>
<dbReference type="PANTHER" id="PTHR24221:SF281">
    <property type="entry name" value="ABC TRANSPORTER H FAMILY MEMBER 4"/>
    <property type="match status" value="1"/>
</dbReference>
<dbReference type="RefSeq" id="XP_044554893.1">
    <property type="nucleotide sequence ID" value="XM_044699778.1"/>
</dbReference>
<evidence type="ECO:0000313" key="6">
    <source>
        <dbReference type="Proteomes" id="UP000816034"/>
    </source>
</evidence>
<reference evidence="5 6" key="1">
    <citation type="journal article" date="2018" name="BMC Genomics">
        <title>The genome of Naegleria lovaniensis, the basis for a comparative approach to unravel pathogenicity factors of the human pathogenic amoeba N. fowleri.</title>
        <authorList>
            <person name="Liechti N."/>
            <person name="Schurch N."/>
            <person name="Bruggmann R."/>
            <person name="Wittwer M."/>
        </authorList>
    </citation>
    <scope>NUCLEOTIDE SEQUENCE [LARGE SCALE GENOMIC DNA]</scope>
    <source>
        <strain evidence="5 6">ATCC 30569</strain>
    </source>
</reference>
<dbReference type="InterPro" id="IPR039421">
    <property type="entry name" value="Type_1_exporter"/>
</dbReference>
<dbReference type="InterPro" id="IPR003593">
    <property type="entry name" value="AAA+_ATPase"/>
</dbReference>
<dbReference type="AlphaFoldDB" id="A0AA88GYN8"/>
<dbReference type="EMBL" id="PYSW02000003">
    <property type="protein sequence ID" value="KAG2392999.1"/>
    <property type="molecule type" value="Genomic_DNA"/>
</dbReference>
<proteinExistence type="predicted"/>
<protein>
    <recommendedName>
        <fullName evidence="4">ABC transporter domain-containing protein</fullName>
    </recommendedName>
</protein>
<feature type="transmembrane region" description="Helical" evidence="3">
    <location>
        <begin position="98"/>
        <end position="119"/>
    </location>
</feature>
<dbReference type="SUPFAM" id="SSF52540">
    <property type="entry name" value="P-loop containing nucleoside triphosphate hydrolases"/>
    <property type="match status" value="1"/>
</dbReference>
<dbReference type="GO" id="GO:0016887">
    <property type="term" value="F:ATP hydrolysis activity"/>
    <property type="evidence" value="ECO:0007669"/>
    <property type="project" value="InterPro"/>
</dbReference>
<keyword evidence="3" id="KW-1133">Transmembrane helix</keyword>
<dbReference type="GO" id="GO:0016020">
    <property type="term" value="C:membrane"/>
    <property type="evidence" value="ECO:0007669"/>
    <property type="project" value="TreeGrafter"/>
</dbReference>
<dbReference type="Proteomes" id="UP000816034">
    <property type="component" value="Unassembled WGS sequence"/>
</dbReference>
<evidence type="ECO:0000259" key="4">
    <source>
        <dbReference type="PROSITE" id="PS50893"/>
    </source>
</evidence>
<dbReference type="GO" id="GO:0042626">
    <property type="term" value="F:ATPase-coupled transmembrane transporter activity"/>
    <property type="evidence" value="ECO:0007669"/>
    <property type="project" value="TreeGrafter"/>
</dbReference>
<comment type="caution">
    <text evidence="5">The sequence shown here is derived from an EMBL/GenBank/DDBJ whole genome shotgun (WGS) entry which is preliminary data.</text>
</comment>
<dbReference type="Pfam" id="PF00005">
    <property type="entry name" value="ABC_tran"/>
    <property type="match status" value="1"/>
</dbReference>
<dbReference type="GeneID" id="68102030"/>
<keyword evidence="6" id="KW-1185">Reference proteome</keyword>
<evidence type="ECO:0000256" key="3">
    <source>
        <dbReference type="SAM" id="Phobius"/>
    </source>
</evidence>
<dbReference type="PANTHER" id="PTHR24221">
    <property type="entry name" value="ATP-BINDING CASSETTE SUB-FAMILY B"/>
    <property type="match status" value="1"/>
</dbReference>
<dbReference type="InterPro" id="IPR027417">
    <property type="entry name" value="P-loop_NTPase"/>
</dbReference>
<dbReference type="SMART" id="SM00382">
    <property type="entry name" value="AAA"/>
    <property type="match status" value="1"/>
</dbReference>
<keyword evidence="3" id="KW-0472">Membrane</keyword>
<evidence type="ECO:0000256" key="2">
    <source>
        <dbReference type="ARBA" id="ARBA00022840"/>
    </source>
</evidence>
<feature type="domain" description="ABC transporter" evidence="4">
    <location>
        <begin position="432"/>
        <end position="722"/>
    </location>
</feature>
<keyword evidence="3" id="KW-0812">Transmembrane</keyword>
<dbReference type="Gene3D" id="3.40.50.300">
    <property type="entry name" value="P-loop containing nucleotide triphosphate hydrolases"/>
    <property type="match status" value="1"/>
</dbReference>
<evidence type="ECO:0000313" key="5">
    <source>
        <dbReference type="EMBL" id="KAG2392999.1"/>
    </source>
</evidence>
<keyword evidence="1" id="KW-0547">Nucleotide-binding</keyword>
<organism evidence="5 6">
    <name type="scientific">Naegleria lovaniensis</name>
    <name type="common">Amoeba</name>
    <dbReference type="NCBI Taxonomy" id="51637"/>
    <lineage>
        <taxon>Eukaryota</taxon>
        <taxon>Discoba</taxon>
        <taxon>Heterolobosea</taxon>
        <taxon>Tetramitia</taxon>
        <taxon>Eutetramitia</taxon>
        <taxon>Vahlkampfiidae</taxon>
        <taxon>Naegleria</taxon>
    </lineage>
</organism>
<name>A0AA88GYN8_NAELO</name>
<evidence type="ECO:0000256" key="1">
    <source>
        <dbReference type="ARBA" id="ARBA00022741"/>
    </source>
</evidence>
<accession>A0AA88GYN8</accession>
<dbReference type="InterPro" id="IPR003439">
    <property type="entry name" value="ABC_transporter-like_ATP-bd"/>
</dbReference>
<sequence>MEDYEDEIIEEEDESDIQEGALRDDQIGLMSKIVKLRNKLKRYYKNVKNIPNIIGYVLDAFSSRESFVKFCYEIWDHLKNTPVVVFYGYLWKTKKVQFFMNLFVSYGLPILLESLPWYFSRRKIGRRLRTQKNTITNSMIDRKEFSWESAHSYIALTMLYTLLENIERHLTYKVTVMNRLYVKRLVLEKILYSEIWAFTEFQGRELEYRISTEIHNTLRLFSYVVPNILSSLYAIAREGFELYEGRAKLDWMLVVRPVISIILWRIIDWTKTQFMGKKRVITNLQSNQSVALLFDQVTEGLAEIQLNNIQQKKLKEYDQIVHTEFGIWEDARLFFNKIYSSFTNRGVFDFLSETFIASMIMKKKDLNYEQYRKLQIDIDHLVKLVRRTGTYTLQASRSVERQTRVVKLMRLPNFQDEDNDDSLVKVSSFEGLQLQNITFSYQKNGKKPYALNFSGIIEFRQNSIYAIIGQNRSGKSTLVNLITKLYRPQGGEMTFNGIPYSKINRNAIREIVYYVAQKAYVFPGTIRENICVGIDYTPTDKEIIKAAKYAGVFTFDEASINASTTSTTTTSQEPLPALNIPNEKTIEELLLEGNQPEKKKLSKKKINKILDMKTTARGSNLSGGFAQSVALARIYLQKKAKIIILDESTSAMDPIKKRDVIFPNLFKHIRKNKLTLLMISHDMTYLDQVDKIVLLSNGQIAGQGSHKELVDQNNETYLKMLGLSSKL</sequence>
<keyword evidence="2" id="KW-0067">ATP-binding</keyword>